<proteinExistence type="predicted"/>
<evidence type="ECO:0000313" key="1">
    <source>
        <dbReference type="EnsemblPlants" id="KQL29183"/>
    </source>
</evidence>
<evidence type="ECO:0000313" key="2">
    <source>
        <dbReference type="Proteomes" id="UP000004995"/>
    </source>
</evidence>
<sequence>MLQIYLSSLGATPEIICISRQIFVLKHKSSTEKHWSICLSELMNLYIIV</sequence>
<keyword evidence="2" id="KW-1185">Reference proteome</keyword>
<reference evidence="2" key="1">
    <citation type="journal article" date="2012" name="Nat. Biotechnol.">
        <title>Reference genome sequence of the model plant Setaria.</title>
        <authorList>
            <person name="Bennetzen J.L."/>
            <person name="Schmutz J."/>
            <person name="Wang H."/>
            <person name="Percifield R."/>
            <person name="Hawkins J."/>
            <person name="Pontaroli A.C."/>
            <person name="Estep M."/>
            <person name="Feng L."/>
            <person name="Vaughn J.N."/>
            <person name="Grimwood J."/>
            <person name="Jenkins J."/>
            <person name="Barry K."/>
            <person name="Lindquist E."/>
            <person name="Hellsten U."/>
            <person name="Deshpande S."/>
            <person name="Wang X."/>
            <person name="Wu X."/>
            <person name="Mitros T."/>
            <person name="Triplett J."/>
            <person name="Yang X."/>
            <person name="Ye C.Y."/>
            <person name="Mauro-Herrera M."/>
            <person name="Wang L."/>
            <person name="Li P."/>
            <person name="Sharma M."/>
            <person name="Sharma R."/>
            <person name="Ronald P.C."/>
            <person name="Panaud O."/>
            <person name="Kellogg E.A."/>
            <person name="Brutnell T.P."/>
            <person name="Doust A.N."/>
            <person name="Tuskan G.A."/>
            <person name="Rokhsar D."/>
            <person name="Devos K.M."/>
        </authorList>
    </citation>
    <scope>NUCLEOTIDE SEQUENCE [LARGE SCALE GENOMIC DNA]</scope>
    <source>
        <strain evidence="2">cv. Yugu1</strain>
    </source>
</reference>
<protein>
    <submittedName>
        <fullName evidence="1">Uncharacterized protein</fullName>
    </submittedName>
</protein>
<name>K3YXP0_SETIT</name>
<dbReference type="EMBL" id="AGNK02000182">
    <property type="status" value="NOT_ANNOTATED_CDS"/>
    <property type="molecule type" value="Genomic_DNA"/>
</dbReference>
<dbReference type="Gramene" id="KQL29183">
    <property type="protein sequence ID" value="KQL29183"/>
    <property type="gene ID" value="SETIT_019036mg"/>
</dbReference>
<reference evidence="1" key="2">
    <citation type="submission" date="2018-08" db="UniProtKB">
        <authorList>
            <consortium name="EnsemblPlants"/>
        </authorList>
    </citation>
    <scope>IDENTIFICATION</scope>
    <source>
        <strain evidence="1">Yugu1</strain>
    </source>
</reference>
<dbReference type="EnsemblPlants" id="KQL29183">
    <property type="protein sequence ID" value="KQL29183"/>
    <property type="gene ID" value="SETIT_019036mg"/>
</dbReference>
<dbReference type="AlphaFoldDB" id="K3YXP0"/>
<dbReference type="InParanoid" id="K3YXP0"/>
<dbReference type="Proteomes" id="UP000004995">
    <property type="component" value="Unassembled WGS sequence"/>
</dbReference>
<dbReference type="HOGENOM" id="CLU_3145284_0_0_1"/>
<organism evidence="1 2">
    <name type="scientific">Setaria italica</name>
    <name type="common">Foxtail millet</name>
    <name type="synonym">Panicum italicum</name>
    <dbReference type="NCBI Taxonomy" id="4555"/>
    <lineage>
        <taxon>Eukaryota</taxon>
        <taxon>Viridiplantae</taxon>
        <taxon>Streptophyta</taxon>
        <taxon>Embryophyta</taxon>
        <taxon>Tracheophyta</taxon>
        <taxon>Spermatophyta</taxon>
        <taxon>Magnoliopsida</taxon>
        <taxon>Liliopsida</taxon>
        <taxon>Poales</taxon>
        <taxon>Poaceae</taxon>
        <taxon>PACMAD clade</taxon>
        <taxon>Panicoideae</taxon>
        <taxon>Panicodae</taxon>
        <taxon>Paniceae</taxon>
        <taxon>Cenchrinae</taxon>
        <taxon>Setaria</taxon>
    </lineage>
</organism>
<accession>K3YXP0</accession>